<evidence type="ECO:0000313" key="2">
    <source>
        <dbReference type="Proteomes" id="UP000634522"/>
    </source>
</evidence>
<accession>A0ABX1NL30</accession>
<dbReference type="Proteomes" id="UP000634522">
    <property type="component" value="Unassembled WGS sequence"/>
</dbReference>
<keyword evidence="2" id="KW-1185">Reference proteome</keyword>
<dbReference type="InterPro" id="IPR021312">
    <property type="entry name" value="DUF2889"/>
</dbReference>
<comment type="caution">
    <text evidence="1">The sequence shown here is derived from an EMBL/GenBank/DDBJ whole genome shotgun (WGS) entry which is preliminary data.</text>
</comment>
<proteinExistence type="predicted"/>
<sequence>MARPNPHYGIGTFRRRLRVSAAAGEVAVELEDCNHGFRLRLWHDGERVTTVEVEPLRIPFNTCAEAVRPLQRAVGHRLDEDEATLRSRLVPGDNCTHMHDMAILAVAHAAAHRGEERTTRLYDMAVDDERDGITRARVACDGAPVHDWHIATPRSHAITAPAELAGKPVMRGFHAWASQAFDGMPREAAVALQRAYFVAQARRHSFEPVAAHPGISDGMPQGACYSYNTGAVERALRSEGTVRDFTHTPEHLLKFLP</sequence>
<organism evidence="1 2">
    <name type="scientific">Aromatoleum toluolicum</name>
    <dbReference type="NCBI Taxonomy" id="90060"/>
    <lineage>
        <taxon>Bacteria</taxon>
        <taxon>Pseudomonadati</taxon>
        <taxon>Pseudomonadota</taxon>
        <taxon>Betaproteobacteria</taxon>
        <taxon>Rhodocyclales</taxon>
        <taxon>Rhodocyclaceae</taxon>
        <taxon>Aromatoleum</taxon>
    </lineage>
</organism>
<reference evidence="1 2" key="1">
    <citation type="submission" date="2019-12" db="EMBL/GenBank/DDBJ databases">
        <title>Comparative genomics gives insights into the taxonomy of the Azoarcus-Aromatoleum group and reveals separate origins of nif in the plant-associated Azoarcus and non-plant-associated Aromatoleum sub-groups.</title>
        <authorList>
            <person name="Lafos M."/>
            <person name="Maluk M."/>
            <person name="Batista M."/>
            <person name="Junghare M."/>
            <person name="Carmona M."/>
            <person name="Faoro H."/>
            <person name="Cruz L.M."/>
            <person name="Battistoni F."/>
            <person name="De Souza E."/>
            <person name="Pedrosa F."/>
            <person name="Chen W.-M."/>
            <person name="Poole P.S."/>
            <person name="Dixon R.A."/>
            <person name="James E.K."/>
        </authorList>
    </citation>
    <scope>NUCLEOTIDE SEQUENCE [LARGE SCALE GENOMIC DNA]</scope>
    <source>
        <strain evidence="1 2">T</strain>
    </source>
</reference>
<protein>
    <submittedName>
        <fullName evidence="1">DUF2889 domain-containing protein</fullName>
    </submittedName>
</protein>
<gene>
    <name evidence="1" type="ORF">GPA27_21995</name>
</gene>
<dbReference type="EMBL" id="WTVS01000061">
    <property type="protein sequence ID" value="NMG00054.1"/>
    <property type="molecule type" value="Genomic_DNA"/>
</dbReference>
<evidence type="ECO:0000313" key="1">
    <source>
        <dbReference type="EMBL" id="NMG00054.1"/>
    </source>
</evidence>
<name>A0ABX1NL30_9RHOO</name>
<dbReference type="RefSeq" id="WP_169142584.1">
    <property type="nucleotide sequence ID" value="NZ_WTVS01000061.1"/>
</dbReference>
<dbReference type="Pfam" id="PF11136">
    <property type="entry name" value="DUF2889"/>
    <property type="match status" value="1"/>
</dbReference>